<feature type="region of interest" description="Disordered" evidence="2">
    <location>
        <begin position="611"/>
        <end position="647"/>
    </location>
</feature>
<dbReference type="GO" id="GO:0034451">
    <property type="term" value="C:centriolar satellite"/>
    <property type="evidence" value="ECO:0007669"/>
    <property type="project" value="Ensembl"/>
</dbReference>
<name>A0A8C3F9M3_CHRPI</name>
<protein>
    <submittedName>
        <fullName evidence="3">Coiled-coil domain containing 13</fullName>
    </submittedName>
</protein>
<dbReference type="GO" id="GO:0031122">
    <property type="term" value="P:cytoplasmic microtubule organization"/>
    <property type="evidence" value="ECO:0007669"/>
    <property type="project" value="Ensembl"/>
</dbReference>
<evidence type="ECO:0000313" key="4">
    <source>
        <dbReference type="Proteomes" id="UP000694380"/>
    </source>
</evidence>
<feature type="region of interest" description="Disordered" evidence="2">
    <location>
        <begin position="517"/>
        <end position="536"/>
    </location>
</feature>
<feature type="compositionally biased region" description="Polar residues" evidence="2">
    <location>
        <begin position="616"/>
        <end position="641"/>
    </location>
</feature>
<feature type="region of interest" description="Disordered" evidence="2">
    <location>
        <begin position="20"/>
        <end position="52"/>
    </location>
</feature>
<dbReference type="GeneTree" id="ENSGT00390000000596"/>
<evidence type="ECO:0000313" key="3">
    <source>
        <dbReference type="Ensembl" id="ENSCPBP00000004985.1"/>
    </source>
</evidence>
<dbReference type="Ensembl" id="ENSCPBT00000006070.1">
    <property type="protein sequence ID" value="ENSCPBP00000004985.1"/>
    <property type="gene ID" value="ENSCPBG00000004012.1"/>
</dbReference>
<reference evidence="3" key="1">
    <citation type="submission" date="2025-08" db="UniProtKB">
        <authorList>
            <consortium name="Ensembl"/>
        </authorList>
    </citation>
    <scope>IDENTIFICATION</scope>
</reference>
<dbReference type="Proteomes" id="UP000694380">
    <property type="component" value="Unplaced"/>
</dbReference>
<keyword evidence="1" id="KW-0175">Coiled coil</keyword>
<sequence>MESDKGLNENLKIQFKALQEQQQKRLQNAMEKKKEKQHGQKGSNNNPKETFGVHDDLNLFKVDGQLSNEEISKRLLEDENEQLQDQLREVVDENGRLYKLVRERDFEIRQLQKKMEEERLALKGMSGLAGDVAATKIVELSKKNRELTAETESEKAKVKQLNNKVKELEKELQTALGKIQSLGGNDSGIKQSMLRRMEGNSPGSPELKALQEKLTAANFKAMELRNQLQTTKQELKMMQKLLASEVGEDVNIQNLLTISGSWRGRAQQILVLQGKLRELENQLGQGKSRASVSNADEEMLALTDPQKLSAQEKNLLRIRSLEKEKKEALEKLSGEHNTLQKDHEDVKKKLDASKARNKVLSNEVKALKGQILTLLEKGKHDDELIDALLNEQKQMHEILKHLSLQDEKNKESQQSLGQHLNSEAQKQSSLIGQLQQMVAEREAKIKELEEEMGLLTLQHQKKETIEEGSSDVAASPSSEHLEEQSFTLIKPPASAGDHVGRIGSARTVSKMGHTLVESAATKPSPPSNSVASGRLADTESPDLKVLQTQITEYKALCHAAEVERDRLTELVTVLQKRVVESSDKVLEAEKKLQEERRRSVILEQHLEKMKMDAGKNANSQKPLPRNKTGQSANSSRHTLTASDRKDLTAAQLSEVPLKSQIEELTTRLTIQLDENEALKTALESTVNMKEEDFKLYQETMGQVKEIFLQALRQQKQEKN</sequence>
<dbReference type="PANTHER" id="PTHR31935:SF1">
    <property type="entry name" value="COILED-COIL DOMAIN-CONTAINING PROTEIN 13"/>
    <property type="match status" value="1"/>
</dbReference>
<keyword evidence="4" id="KW-1185">Reference proteome</keyword>
<gene>
    <name evidence="3" type="primary">CCDC13</name>
</gene>
<dbReference type="GO" id="GO:0006974">
    <property type="term" value="P:DNA damage response"/>
    <property type="evidence" value="ECO:0007669"/>
    <property type="project" value="Ensembl"/>
</dbReference>
<evidence type="ECO:0000256" key="1">
    <source>
        <dbReference type="SAM" id="Coils"/>
    </source>
</evidence>
<feature type="coiled-coil region" evidence="1">
    <location>
        <begin position="137"/>
        <end position="241"/>
    </location>
</feature>
<dbReference type="InterPro" id="IPR038929">
    <property type="entry name" value="CCDC13"/>
</dbReference>
<dbReference type="OMA" id="VNINTMN"/>
<accession>A0A8C3F9M3</accession>
<dbReference type="AlphaFoldDB" id="A0A8C3F9M3"/>
<dbReference type="PANTHER" id="PTHR31935">
    <property type="entry name" value="COILED-COIL DOMAIN-CONTAINING PROTEIN 13"/>
    <property type="match status" value="1"/>
</dbReference>
<feature type="coiled-coil region" evidence="1">
    <location>
        <begin position="311"/>
        <end position="377"/>
    </location>
</feature>
<feature type="coiled-coil region" evidence="1">
    <location>
        <begin position="431"/>
        <end position="465"/>
    </location>
</feature>
<organism evidence="3 4">
    <name type="scientific">Chrysemys picta bellii</name>
    <name type="common">Western painted turtle</name>
    <name type="synonym">Emys bellii</name>
    <dbReference type="NCBI Taxonomy" id="8478"/>
    <lineage>
        <taxon>Eukaryota</taxon>
        <taxon>Metazoa</taxon>
        <taxon>Chordata</taxon>
        <taxon>Craniata</taxon>
        <taxon>Vertebrata</taxon>
        <taxon>Euteleostomi</taxon>
        <taxon>Archelosauria</taxon>
        <taxon>Testudinata</taxon>
        <taxon>Testudines</taxon>
        <taxon>Cryptodira</taxon>
        <taxon>Durocryptodira</taxon>
        <taxon>Testudinoidea</taxon>
        <taxon>Emydidae</taxon>
        <taxon>Chrysemys</taxon>
    </lineage>
</organism>
<reference evidence="3" key="2">
    <citation type="submission" date="2025-09" db="UniProtKB">
        <authorList>
            <consortium name="Ensembl"/>
        </authorList>
    </citation>
    <scope>IDENTIFICATION</scope>
</reference>
<proteinExistence type="predicted"/>
<evidence type="ECO:0000256" key="2">
    <source>
        <dbReference type="SAM" id="MobiDB-lite"/>
    </source>
</evidence>
<dbReference type="GO" id="GO:1905515">
    <property type="term" value="P:non-motile cilium assembly"/>
    <property type="evidence" value="ECO:0007669"/>
    <property type="project" value="Ensembl"/>
</dbReference>
<feature type="coiled-coil region" evidence="1">
    <location>
        <begin position="66"/>
        <end position="100"/>
    </location>
</feature>